<name>A0A9P4KEW6_9PLEO</name>
<evidence type="ECO:0000256" key="1">
    <source>
        <dbReference type="SAM" id="MobiDB-lite"/>
    </source>
</evidence>
<dbReference type="Proteomes" id="UP000800093">
    <property type="component" value="Unassembled WGS sequence"/>
</dbReference>
<feature type="region of interest" description="Disordered" evidence="1">
    <location>
        <begin position="73"/>
        <end position="97"/>
    </location>
</feature>
<dbReference type="EMBL" id="ML986610">
    <property type="protein sequence ID" value="KAF2265180.1"/>
    <property type="molecule type" value="Genomic_DNA"/>
</dbReference>
<keyword evidence="4" id="KW-1185">Reference proteome</keyword>
<feature type="signal peptide" evidence="2">
    <location>
        <begin position="1"/>
        <end position="22"/>
    </location>
</feature>
<dbReference type="AlphaFoldDB" id="A0A9P4KEW6"/>
<evidence type="ECO:0000313" key="3">
    <source>
        <dbReference type="EMBL" id="KAF2265180.1"/>
    </source>
</evidence>
<sequence>MKGISYAKLLLAPTTTVQSVSAQPMPDPRPSNLITENHVKMLAISIPPSHAKTPNQFAKMAAILCLVALLSQPKTPSKNRQSSKERKNGINSQSDELIRAMSVSEGKKVLGEQNLGTTNEKVAVWN</sequence>
<keyword evidence="2" id="KW-0732">Signal</keyword>
<comment type="caution">
    <text evidence="3">The sequence shown here is derived from an EMBL/GenBank/DDBJ whole genome shotgun (WGS) entry which is preliminary data.</text>
</comment>
<gene>
    <name evidence="3" type="ORF">CC78DRAFT_579585</name>
</gene>
<feature type="chain" id="PRO_5040188172" evidence="2">
    <location>
        <begin position="23"/>
        <end position="126"/>
    </location>
</feature>
<evidence type="ECO:0000313" key="4">
    <source>
        <dbReference type="Proteomes" id="UP000800093"/>
    </source>
</evidence>
<protein>
    <submittedName>
        <fullName evidence="3">Uncharacterized protein</fullName>
    </submittedName>
</protein>
<proteinExistence type="predicted"/>
<organism evidence="3 4">
    <name type="scientific">Lojkania enalia</name>
    <dbReference type="NCBI Taxonomy" id="147567"/>
    <lineage>
        <taxon>Eukaryota</taxon>
        <taxon>Fungi</taxon>
        <taxon>Dikarya</taxon>
        <taxon>Ascomycota</taxon>
        <taxon>Pezizomycotina</taxon>
        <taxon>Dothideomycetes</taxon>
        <taxon>Pleosporomycetidae</taxon>
        <taxon>Pleosporales</taxon>
        <taxon>Pleosporales incertae sedis</taxon>
        <taxon>Lojkania</taxon>
    </lineage>
</organism>
<evidence type="ECO:0000256" key="2">
    <source>
        <dbReference type="SAM" id="SignalP"/>
    </source>
</evidence>
<reference evidence="4" key="1">
    <citation type="journal article" date="2020" name="Stud. Mycol.">
        <title>101 Dothideomycetes genomes: A test case for predicting lifestyles and emergence of pathogens.</title>
        <authorList>
            <person name="Haridas S."/>
            <person name="Albert R."/>
            <person name="Binder M."/>
            <person name="Bloem J."/>
            <person name="LaButti K."/>
            <person name="Salamov A."/>
            <person name="Andreopoulos B."/>
            <person name="Baker S."/>
            <person name="Barry K."/>
            <person name="Bills G."/>
            <person name="Bluhm B."/>
            <person name="Cannon C."/>
            <person name="Castanera R."/>
            <person name="Culley D."/>
            <person name="Daum C."/>
            <person name="Ezra D."/>
            <person name="Gonzalez J."/>
            <person name="Henrissat B."/>
            <person name="Kuo A."/>
            <person name="Liang C."/>
            <person name="Lipzen A."/>
            <person name="Lutzoni F."/>
            <person name="Magnuson J."/>
            <person name="Mondo S."/>
            <person name="Nolan M."/>
            <person name="Ohm R."/>
            <person name="Pangilinan J."/>
            <person name="Park H.-J."/>
            <person name="Ramirez L."/>
            <person name="Alfaro M."/>
            <person name="Sun H."/>
            <person name="Tritt A."/>
            <person name="Yoshinaga Y."/>
            <person name="Zwiers L.-H."/>
            <person name="Turgeon B."/>
            <person name="Goodwin S."/>
            <person name="Spatafora J."/>
            <person name="Crous P."/>
            <person name="Grigoriev I."/>
        </authorList>
    </citation>
    <scope>NUCLEOTIDE SEQUENCE [LARGE SCALE GENOMIC DNA]</scope>
    <source>
        <strain evidence="4">CBS 304.66</strain>
    </source>
</reference>
<accession>A0A9P4KEW6</accession>